<evidence type="ECO:0000256" key="1">
    <source>
        <dbReference type="ARBA" id="ARBA00010148"/>
    </source>
</evidence>
<protein>
    <submittedName>
        <fullName evidence="4">V-type ATP synthase subunit F</fullName>
    </submittedName>
</protein>
<dbReference type="Gene3D" id="3.40.50.10580">
    <property type="entry name" value="ATPase, V1 complex, subunit F"/>
    <property type="match status" value="1"/>
</dbReference>
<comment type="caution">
    <text evidence="4">The sequence shown here is derived from an EMBL/GenBank/DDBJ whole genome shotgun (WGS) entry which is preliminary data.</text>
</comment>
<keyword evidence="5" id="KW-1185">Reference proteome</keyword>
<dbReference type="Proteomes" id="UP001082703">
    <property type="component" value="Unassembled WGS sequence"/>
</dbReference>
<gene>
    <name evidence="4" type="ORF">OUY18_10000</name>
</gene>
<keyword evidence="3" id="KW-0406">Ion transport</keyword>
<evidence type="ECO:0000313" key="5">
    <source>
        <dbReference type="Proteomes" id="UP001082703"/>
    </source>
</evidence>
<reference evidence="4 5" key="1">
    <citation type="submission" date="2022-11" db="EMBL/GenBank/DDBJ databases">
        <authorList>
            <person name="Caiyu Z."/>
        </authorList>
    </citation>
    <scope>NUCLEOTIDE SEQUENCE [LARGE SCALE GENOMIC DNA]</scope>
    <source>
        <strain evidence="4 5">YR-4</strain>
    </source>
</reference>
<sequence length="102" mass="11522">MRFYLISDNVDTQVGLRLAGIEGVVVHEPAEVKKALKEAMEMEDVAVILMTETLISLCPDMVYDLKLNQKRPLILEIPDRHGNGRTKDSITRYVREAIGLNI</sequence>
<dbReference type="RefSeq" id="WP_268058642.1">
    <property type="nucleotide sequence ID" value="NZ_JAPOHA010000009.1"/>
</dbReference>
<organism evidence="4 5">
    <name type="scientific">Caproiciproducens galactitolivorans</name>
    <dbReference type="NCBI Taxonomy" id="642589"/>
    <lineage>
        <taxon>Bacteria</taxon>
        <taxon>Bacillati</taxon>
        <taxon>Bacillota</taxon>
        <taxon>Clostridia</taxon>
        <taxon>Eubacteriales</taxon>
        <taxon>Acutalibacteraceae</taxon>
        <taxon>Caproiciproducens</taxon>
    </lineage>
</organism>
<evidence type="ECO:0000256" key="3">
    <source>
        <dbReference type="ARBA" id="ARBA00023065"/>
    </source>
</evidence>
<comment type="similarity">
    <text evidence="1">Belongs to the V-ATPase F subunit family.</text>
</comment>
<accession>A0ABT4BUX1</accession>
<dbReference type="EMBL" id="JAPOHA010000009">
    <property type="protein sequence ID" value="MCY1714585.1"/>
    <property type="molecule type" value="Genomic_DNA"/>
</dbReference>
<evidence type="ECO:0000313" key="4">
    <source>
        <dbReference type="EMBL" id="MCY1714585.1"/>
    </source>
</evidence>
<dbReference type="SUPFAM" id="SSF159468">
    <property type="entry name" value="AtpF-like"/>
    <property type="match status" value="1"/>
</dbReference>
<dbReference type="InterPro" id="IPR008218">
    <property type="entry name" value="ATPase_V1-cplx_f_g_su"/>
</dbReference>
<dbReference type="Pfam" id="PF01990">
    <property type="entry name" value="ATP-synt_F"/>
    <property type="match status" value="1"/>
</dbReference>
<keyword evidence="2" id="KW-0813">Transport</keyword>
<proteinExistence type="inferred from homology"/>
<dbReference type="InterPro" id="IPR036906">
    <property type="entry name" value="ATPase_V1_fsu_sf"/>
</dbReference>
<evidence type="ECO:0000256" key="2">
    <source>
        <dbReference type="ARBA" id="ARBA00022448"/>
    </source>
</evidence>
<name>A0ABT4BUX1_9FIRM</name>